<dbReference type="CDD" id="cd04301">
    <property type="entry name" value="NAT_SF"/>
    <property type="match status" value="1"/>
</dbReference>
<evidence type="ECO:0000256" key="1">
    <source>
        <dbReference type="ARBA" id="ARBA00022679"/>
    </source>
</evidence>
<sequence length="151" mass="16844">MHLRDVEKKDHAQILALARQLALHVDDPPPDFPAPQFLDELFGESPSCAMLVVEDAGRLVGFAAFGRRFDVHTACPSIFLSDLVVDADMRGKGIGKRLLEGVREHARRTGAQKIYFELWERNDSARRFYAAQGALRVEDVAVCALDPGSRR</sequence>
<evidence type="ECO:0000313" key="5">
    <source>
        <dbReference type="Proteomes" id="UP001138661"/>
    </source>
</evidence>
<dbReference type="InterPro" id="IPR051016">
    <property type="entry name" value="Diverse_Substrate_AcTransf"/>
</dbReference>
<comment type="caution">
    <text evidence="4">The sequence shown here is derived from an EMBL/GenBank/DDBJ whole genome shotgun (WGS) entry which is preliminary data.</text>
</comment>
<dbReference type="PROSITE" id="PS51186">
    <property type="entry name" value="GNAT"/>
    <property type="match status" value="1"/>
</dbReference>
<organism evidence="4 5">
    <name type="scientific">Roseobacter insulae</name>
    <dbReference type="NCBI Taxonomy" id="2859783"/>
    <lineage>
        <taxon>Bacteria</taxon>
        <taxon>Pseudomonadati</taxon>
        <taxon>Pseudomonadota</taxon>
        <taxon>Alphaproteobacteria</taxon>
        <taxon>Rhodobacterales</taxon>
        <taxon>Roseobacteraceae</taxon>
        <taxon>Roseobacter</taxon>
    </lineage>
</organism>
<dbReference type="EMBL" id="JAHXDN010000002">
    <property type="protein sequence ID" value="MBW4707963.1"/>
    <property type="molecule type" value="Genomic_DNA"/>
</dbReference>
<accession>A0A9X1FW45</accession>
<evidence type="ECO:0000256" key="2">
    <source>
        <dbReference type="ARBA" id="ARBA00023315"/>
    </source>
</evidence>
<dbReference type="Pfam" id="PF00583">
    <property type="entry name" value="Acetyltransf_1"/>
    <property type="match status" value="1"/>
</dbReference>
<dbReference type="PANTHER" id="PTHR10545:SF29">
    <property type="entry name" value="GH14572P-RELATED"/>
    <property type="match status" value="1"/>
</dbReference>
<dbReference type="PANTHER" id="PTHR10545">
    <property type="entry name" value="DIAMINE N-ACETYLTRANSFERASE"/>
    <property type="match status" value="1"/>
</dbReference>
<name>A0A9X1FW45_9RHOB</name>
<proteinExistence type="predicted"/>
<reference evidence="4" key="1">
    <citation type="submission" date="2021-07" db="EMBL/GenBank/DDBJ databases">
        <title>Roseobacter insulae sp. nov., isolated from a tidal flat.</title>
        <authorList>
            <person name="Park S."/>
            <person name="Yoon J.-H."/>
        </authorList>
    </citation>
    <scope>NUCLEOTIDE SEQUENCE</scope>
    <source>
        <strain evidence="4">YSTF-M11</strain>
    </source>
</reference>
<dbReference type="GO" id="GO:0008080">
    <property type="term" value="F:N-acetyltransferase activity"/>
    <property type="evidence" value="ECO:0007669"/>
    <property type="project" value="TreeGrafter"/>
</dbReference>
<keyword evidence="2" id="KW-0012">Acyltransferase</keyword>
<dbReference type="RefSeq" id="WP_219501316.1">
    <property type="nucleotide sequence ID" value="NZ_JAHXDN010000002.1"/>
</dbReference>
<protein>
    <submittedName>
        <fullName evidence="4">GNAT family N-acetyltransferase</fullName>
    </submittedName>
</protein>
<dbReference type="InterPro" id="IPR000182">
    <property type="entry name" value="GNAT_dom"/>
</dbReference>
<gene>
    <name evidence="4" type="ORF">KX928_09205</name>
</gene>
<evidence type="ECO:0000259" key="3">
    <source>
        <dbReference type="PROSITE" id="PS51186"/>
    </source>
</evidence>
<dbReference type="AlphaFoldDB" id="A0A9X1FW45"/>
<keyword evidence="5" id="KW-1185">Reference proteome</keyword>
<keyword evidence="1" id="KW-0808">Transferase</keyword>
<evidence type="ECO:0000313" key="4">
    <source>
        <dbReference type="EMBL" id="MBW4707963.1"/>
    </source>
</evidence>
<dbReference type="Proteomes" id="UP001138661">
    <property type="component" value="Unassembled WGS sequence"/>
</dbReference>
<feature type="domain" description="N-acetyltransferase" evidence="3">
    <location>
        <begin position="1"/>
        <end position="151"/>
    </location>
</feature>